<proteinExistence type="inferred from homology"/>
<organism evidence="5 6">
    <name type="scientific">Imshaugia aleurites</name>
    <dbReference type="NCBI Taxonomy" id="172621"/>
    <lineage>
        <taxon>Eukaryota</taxon>
        <taxon>Fungi</taxon>
        <taxon>Dikarya</taxon>
        <taxon>Ascomycota</taxon>
        <taxon>Pezizomycotina</taxon>
        <taxon>Lecanoromycetes</taxon>
        <taxon>OSLEUM clade</taxon>
        <taxon>Lecanoromycetidae</taxon>
        <taxon>Lecanorales</taxon>
        <taxon>Lecanorineae</taxon>
        <taxon>Parmeliaceae</taxon>
        <taxon>Imshaugia</taxon>
    </lineage>
</organism>
<dbReference type="EC" id="3.1.1.-" evidence="3"/>
<dbReference type="PROSITE" id="PS00122">
    <property type="entry name" value="CARBOXYLESTERASE_B_1"/>
    <property type="match status" value="1"/>
</dbReference>
<dbReference type="Gene3D" id="3.40.50.1820">
    <property type="entry name" value="alpha/beta hydrolase"/>
    <property type="match status" value="1"/>
</dbReference>
<dbReference type="Pfam" id="PF00135">
    <property type="entry name" value="COesterase"/>
    <property type="match status" value="1"/>
</dbReference>
<dbReference type="GO" id="GO:0016787">
    <property type="term" value="F:hydrolase activity"/>
    <property type="evidence" value="ECO:0007669"/>
    <property type="project" value="UniProtKB-KW"/>
</dbReference>
<dbReference type="OrthoDB" id="408631at2759"/>
<dbReference type="InterPro" id="IPR019826">
    <property type="entry name" value="Carboxylesterase_B_AS"/>
</dbReference>
<comment type="caution">
    <text evidence="5">The sequence shown here is derived from an EMBL/GenBank/DDBJ whole genome shotgun (WGS) entry which is preliminary data.</text>
</comment>
<evidence type="ECO:0000259" key="4">
    <source>
        <dbReference type="Pfam" id="PF00135"/>
    </source>
</evidence>
<dbReference type="PROSITE" id="PS00941">
    <property type="entry name" value="CARBOXYLESTERASE_B_2"/>
    <property type="match status" value="1"/>
</dbReference>
<keyword evidence="6" id="KW-1185">Reference proteome</keyword>
<evidence type="ECO:0000256" key="2">
    <source>
        <dbReference type="ARBA" id="ARBA00022801"/>
    </source>
</evidence>
<evidence type="ECO:0000256" key="3">
    <source>
        <dbReference type="RuleBase" id="RU361235"/>
    </source>
</evidence>
<dbReference type="EMBL" id="CAJPDT010000037">
    <property type="protein sequence ID" value="CAF9924712.1"/>
    <property type="molecule type" value="Genomic_DNA"/>
</dbReference>
<dbReference type="SUPFAM" id="SSF53474">
    <property type="entry name" value="alpha/beta-Hydrolases"/>
    <property type="match status" value="1"/>
</dbReference>
<accession>A0A8H3IE50</accession>
<evidence type="ECO:0000313" key="6">
    <source>
        <dbReference type="Proteomes" id="UP000664534"/>
    </source>
</evidence>
<feature type="domain" description="Carboxylesterase type B" evidence="4">
    <location>
        <begin position="44"/>
        <end position="542"/>
    </location>
</feature>
<dbReference type="InterPro" id="IPR002018">
    <property type="entry name" value="CarbesteraseB"/>
</dbReference>
<dbReference type="FunFam" id="3.40.50.1820:FF:000499">
    <property type="entry name" value="Carboxylic ester hydrolase"/>
    <property type="match status" value="1"/>
</dbReference>
<sequence>MLRKTLKSIFIGLAPFSAPALSLNASALPIVDLGYELHQASVFNSTGGFYNFSNIRYAQPPVGDLRFRAPLPPQGRNTTVDNGSVGRVCPQATPAWELIAAVFDPDYLEGKPFNLSATVAALASESGAVPSIDPRTTEDCLFLDVVVPEKILESASNSTNLTPAAPVLVWIYGGGFTAGDKTEYSPAGLIQASQVNNTQGIIFVALNYRLGALGWLAGPTLQSDGTANAGLYDQRLALQWVQDNIHTFGGDPNRVTVLGESAGGGSIMHQITAFGGLKGPAPFQQAILQSPAFQNIASNLQQETTFDAFLSLLNVSTIEEARQLPSDALIKANIIQVANSSYGDYTFGPVVDGLFAPAIPGKLLLQGSYDHSLSLMLGHNADEGLIFTNPAIENNTSFNAYLLSSFPTISSSAASYIEDVLYPPIMPGTLGTTGYADETGRVVLIISESTFTCNTFYLDKAFNNQTYAYQFSVPPALHGEDLAYTFFNGPSSSVVSDPIAVALQEYITSFVSNGRPSSGPSLPMFPIYSNATNILDLNATSITEILDPIANARCDWWQKELYV</sequence>
<dbReference type="InterPro" id="IPR029058">
    <property type="entry name" value="AB_hydrolase_fold"/>
</dbReference>
<dbReference type="InterPro" id="IPR050309">
    <property type="entry name" value="Type-B_Carboxylest/Lipase"/>
</dbReference>
<reference evidence="5" key="1">
    <citation type="submission" date="2021-03" db="EMBL/GenBank/DDBJ databases">
        <authorList>
            <person name="Tagirdzhanova G."/>
        </authorList>
    </citation>
    <scope>NUCLEOTIDE SEQUENCE</scope>
</reference>
<comment type="similarity">
    <text evidence="1 3">Belongs to the type-B carboxylesterase/lipase family.</text>
</comment>
<name>A0A8H3IE50_9LECA</name>
<evidence type="ECO:0000313" key="5">
    <source>
        <dbReference type="EMBL" id="CAF9924712.1"/>
    </source>
</evidence>
<gene>
    <name evidence="5" type="ORF">IMSHALPRED_006274</name>
</gene>
<keyword evidence="2 3" id="KW-0378">Hydrolase</keyword>
<dbReference type="Proteomes" id="UP000664534">
    <property type="component" value="Unassembled WGS sequence"/>
</dbReference>
<evidence type="ECO:0000256" key="1">
    <source>
        <dbReference type="ARBA" id="ARBA00005964"/>
    </source>
</evidence>
<protein>
    <recommendedName>
        <fullName evidence="3">Carboxylic ester hydrolase</fullName>
        <ecNumber evidence="3">3.1.1.-</ecNumber>
    </recommendedName>
</protein>
<dbReference type="InterPro" id="IPR019819">
    <property type="entry name" value="Carboxylesterase_B_CS"/>
</dbReference>
<dbReference type="AlphaFoldDB" id="A0A8H3IE50"/>
<dbReference type="PANTHER" id="PTHR11559">
    <property type="entry name" value="CARBOXYLESTERASE"/>
    <property type="match status" value="1"/>
</dbReference>